<feature type="domain" description="ChrB N-terminal" evidence="2">
    <location>
        <begin position="20"/>
        <end position="105"/>
    </location>
</feature>
<organism evidence="3 4">
    <name type="scientific">Desulfobotulus mexicanus</name>
    <dbReference type="NCBI Taxonomy" id="2586642"/>
    <lineage>
        <taxon>Bacteria</taxon>
        <taxon>Pseudomonadati</taxon>
        <taxon>Thermodesulfobacteriota</taxon>
        <taxon>Desulfobacteria</taxon>
        <taxon>Desulfobacterales</taxon>
        <taxon>Desulfobacteraceae</taxon>
        <taxon>Desulfobotulus</taxon>
    </lineage>
</organism>
<dbReference type="InterPro" id="IPR018634">
    <property type="entry name" value="ChrB_C"/>
</dbReference>
<accession>A0A5Q4VCA3</accession>
<reference evidence="3 4" key="1">
    <citation type="submission" date="2019-06" db="EMBL/GenBank/DDBJ databases">
        <title>Desulfobotulus mexicanus sp. nov., a novel sulfate-reducing bacterium isolated from the sediment of an alkaline crater lake in Mexico.</title>
        <authorList>
            <person name="Hirschler-Rea A."/>
        </authorList>
    </citation>
    <scope>NUCLEOTIDE SEQUENCE [LARGE SCALE GENOMIC DNA]</scope>
    <source>
        <strain evidence="3 4">PAR22N</strain>
    </source>
</reference>
<name>A0A5Q4VCA3_9BACT</name>
<dbReference type="Proteomes" id="UP000321899">
    <property type="component" value="Unassembled WGS sequence"/>
</dbReference>
<evidence type="ECO:0000259" key="2">
    <source>
        <dbReference type="Pfam" id="PF20229"/>
    </source>
</evidence>
<comment type="caution">
    <text evidence="3">The sequence shown here is derived from an EMBL/GenBank/DDBJ whole genome shotgun (WGS) entry which is preliminary data.</text>
</comment>
<dbReference type="OrthoDB" id="9784302at2"/>
<feature type="domain" description="ChrB C-terminal" evidence="1">
    <location>
        <begin position="187"/>
        <end position="316"/>
    </location>
</feature>
<keyword evidence="4" id="KW-1185">Reference proteome</keyword>
<dbReference type="AlphaFoldDB" id="A0A5Q4VCA3"/>
<proteinExistence type="predicted"/>
<dbReference type="Pfam" id="PF20229">
    <property type="entry name" value="ChrB_N"/>
    <property type="match status" value="1"/>
</dbReference>
<sequence length="323" mass="36415">MTQPWLLCIHNIPPKPPYLRAKVSRRLAALGAVALKNSVYILPDAEPQRENLIWLAKEIVQGGGKAYVCRAMFDGIDGGEYSDADIRKLFVEARETDYRNLAAEFQAAFKSLNAPAETLCTEGVMGWNQDLKTRYENILRIDYFGTPGRGTIEGMLAAFEEWLAAGTRKSRPEEKVLSPKDYRGRTWVTRSGVHVDRIASAWLIRRFIDPEAAFRFDARKKTEKDILFDMVEGDFTHEGPMCTFEVMLKRFHLDSDAALAVLGEIIHDMDLDADAPSRPESPGILALLNGICLETDMDEKRVEDGSRVLDTLYAHFQRSGRNA</sequence>
<evidence type="ECO:0000313" key="4">
    <source>
        <dbReference type="Proteomes" id="UP000321899"/>
    </source>
</evidence>
<protein>
    <submittedName>
        <fullName evidence="3">Chromate resistance protein</fullName>
    </submittedName>
</protein>
<dbReference type="Pfam" id="PF09828">
    <property type="entry name" value="ChrB_C"/>
    <property type="match status" value="1"/>
</dbReference>
<evidence type="ECO:0000259" key="1">
    <source>
        <dbReference type="Pfam" id="PF09828"/>
    </source>
</evidence>
<gene>
    <name evidence="3" type="ORF">FIM25_05695</name>
</gene>
<dbReference type="EMBL" id="VDMB01000005">
    <property type="protein sequence ID" value="TYT75319.1"/>
    <property type="molecule type" value="Genomic_DNA"/>
</dbReference>
<dbReference type="InterPro" id="IPR046858">
    <property type="entry name" value="ChrB_N"/>
</dbReference>
<evidence type="ECO:0000313" key="3">
    <source>
        <dbReference type="EMBL" id="TYT75319.1"/>
    </source>
</evidence>